<dbReference type="Pfam" id="PF11745">
    <property type="entry name" value="DUF3304"/>
    <property type="match status" value="1"/>
</dbReference>
<evidence type="ECO:0008006" key="3">
    <source>
        <dbReference type="Google" id="ProtNLM"/>
    </source>
</evidence>
<feature type="chain" id="PRO_5013358001" description="DUF3304 domain-containing protein" evidence="1">
    <location>
        <begin position="25"/>
        <end position="205"/>
    </location>
</feature>
<proteinExistence type="predicted"/>
<feature type="signal peptide" evidence="1">
    <location>
        <begin position="1"/>
        <end position="24"/>
    </location>
</feature>
<accession>A0A1K0INA9</accession>
<name>A0A1K0INA9_CUPNE</name>
<dbReference type="RefSeq" id="WP_340521542.1">
    <property type="nucleotide sequence ID" value="NZ_FMSH01000080.1"/>
</dbReference>
<evidence type="ECO:0000256" key="1">
    <source>
        <dbReference type="SAM" id="SignalP"/>
    </source>
</evidence>
<dbReference type="InterPro" id="IPR021733">
    <property type="entry name" value="DUF3304"/>
</dbReference>
<protein>
    <recommendedName>
        <fullName evidence="3">DUF3304 domain-containing protein</fullName>
    </recommendedName>
</protein>
<keyword evidence="1" id="KW-0732">Signal</keyword>
<sequence length="205" mass="21777">MKSLFMSALMAVCLACLSGCEPHAIQPVDDPNEMQDGGVSGLNYTPYYIATFGIAGDNGISGGGPNISPATPSNTPTGGGGEMCCISFPKKWRPGLKVSVHWIANKKLDGNAWGSWYKADAEIAEYGPRAGAMFVIFLPGDRIKVMVQDENANGHNSLAVRPADSDPYIAAGKVDDEANREEEAARLVRFGEVIKADPSIGDLKQ</sequence>
<organism evidence="2">
    <name type="scientific">Cupriavidus necator</name>
    <name type="common">Alcaligenes eutrophus</name>
    <name type="synonym">Ralstonia eutropha</name>
    <dbReference type="NCBI Taxonomy" id="106590"/>
    <lineage>
        <taxon>Bacteria</taxon>
        <taxon>Pseudomonadati</taxon>
        <taxon>Pseudomonadota</taxon>
        <taxon>Betaproteobacteria</taxon>
        <taxon>Burkholderiales</taxon>
        <taxon>Burkholderiaceae</taxon>
        <taxon>Cupriavidus</taxon>
    </lineage>
</organism>
<dbReference type="AlphaFoldDB" id="A0A1K0INA9"/>
<evidence type="ECO:0000313" key="2">
    <source>
        <dbReference type="EMBL" id="SCU74302.1"/>
    </source>
</evidence>
<gene>
    <name evidence="2" type="ORF">CNECB9_1700036</name>
</gene>
<reference evidence="2" key="1">
    <citation type="submission" date="2016-09" db="EMBL/GenBank/DDBJ databases">
        <authorList>
            <person name="Capua I."/>
            <person name="De Benedictis P."/>
            <person name="Joannis T."/>
            <person name="Lombin L.H."/>
            <person name="Cattoli G."/>
        </authorList>
    </citation>
    <scope>NUCLEOTIDE SEQUENCE</scope>
    <source>
        <strain evidence="2">B9</strain>
    </source>
</reference>
<dbReference type="EMBL" id="FMSH01000080">
    <property type="protein sequence ID" value="SCU74302.1"/>
    <property type="molecule type" value="Genomic_DNA"/>
</dbReference>